<dbReference type="SUPFAM" id="SSF56935">
    <property type="entry name" value="Porins"/>
    <property type="match status" value="1"/>
</dbReference>
<dbReference type="InterPro" id="IPR010870">
    <property type="entry name" value="Porin_O/P"/>
</dbReference>
<gene>
    <name evidence="2" type="ORF">JM658_02925</name>
</gene>
<dbReference type="EMBL" id="JAETXX010000001">
    <property type="protein sequence ID" value="MCF8713768.1"/>
    <property type="molecule type" value="Genomic_DNA"/>
</dbReference>
<name>A0ABS9J006_9FLAO</name>
<keyword evidence="3" id="KW-1185">Reference proteome</keyword>
<feature type="chain" id="PRO_5045561639" evidence="1">
    <location>
        <begin position="21"/>
        <end position="400"/>
    </location>
</feature>
<comment type="caution">
    <text evidence="2">The sequence shown here is derived from an EMBL/GenBank/DDBJ whole genome shotgun (WGS) entry which is preliminary data.</text>
</comment>
<organism evidence="2 3">
    <name type="scientific">Joostella atrarenae</name>
    <dbReference type="NCBI Taxonomy" id="679257"/>
    <lineage>
        <taxon>Bacteria</taxon>
        <taxon>Pseudomonadati</taxon>
        <taxon>Bacteroidota</taxon>
        <taxon>Flavobacteriia</taxon>
        <taxon>Flavobacteriales</taxon>
        <taxon>Flavobacteriaceae</taxon>
        <taxon>Joostella</taxon>
    </lineage>
</organism>
<evidence type="ECO:0000313" key="2">
    <source>
        <dbReference type="EMBL" id="MCF8713768.1"/>
    </source>
</evidence>
<sequence length="400" mass="45549">MKYLLTVFMLFSFFCMRINAQEVKAPRFGKGILNIVGKDSTWSMKFGTRMQLLGSATWSEEDGNIGDANTNFLIRRARLKFDGFILDEKLTYKIEIGLSNRDISGASKYTNNTPRYIYDALVKWNFYKNFSLWVGQTKLPGNVERVTSSGNLQFVDRSLLNAEFNIDRDIGAQIRHHFNITPKFLIRDIFAFSQGEGRNVTVGNKGGYQYTGRIELLPFGAFKGNNEYQGSALNREEVPKLMIAASYDFNDDAIKTRSNMGSFMENDIGEYQTDISTLFIDAVFKYKGFSFLGEYADRNADDPIAKNSDGTATEDIVQVGNAVNLQAGYLFKNNWEVSTRYTNIDLDRSLTLKSTQNQYTLGVSKYIVGHKLKVQTDFSYLSVYENTNQLMARLQLEVHF</sequence>
<accession>A0ABS9J006</accession>
<dbReference type="Pfam" id="PF07396">
    <property type="entry name" value="Porin_O_P"/>
    <property type="match status" value="1"/>
</dbReference>
<dbReference type="Proteomes" id="UP000829517">
    <property type="component" value="Unassembled WGS sequence"/>
</dbReference>
<keyword evidence="1" id="KW-0732">Signal</keyword>
<dbReference type="RefSeq" id="WP_236957728.1">
    <property type="nucleotide sequence ID" value="NZ_JAETXX010000001.1"/>
</dbReference>
<dbReference type="Gene3D" id="2.40.160.10">
    <property type="entry name" value="Porin"/>
    <property type="match status" value="1"/>
</dbReference>
<evidence type="ECO:0000256" key="1">
    <source>
        <dbReference type="SAM" id="SignalP"/>
    </source>
</evidence>
<evidence type="ECO:0000313" key="3">
    <source>
        <dbReference type="Proteomes" id="UP000829517"/>
    </source>
</evidence>
<feature type="signal peptide" evidence="1">
    <location>
        <begin position="1"/>
        <end position="20"/>
    </location>
</feature>
<reference evidence="2 3" key="1">
    <citation type="submission" date="2021-01" db="EMBL/GenBank/DDBJ databases">
        <title>Genome sequencing of Joostella atrarenae M1-2 (= KCTC 23194).</title>
        <authorList>
            <person name="Zakaria M.R."/>
            <person name="Lam M.Q."/>
            <person name="Chong C.S."/>
        </authorList>
    </citation>
    <scope>NUCLEOTIDE SEQUENCE [LARGE SCALE GENOMIC DNA]</scope>
    <source>
        <strain evidence="2 3">M1-2</strain>
    </source>
</reference>
<protein>
    <submittedName>
        <fullName evidence="2">Porin</fullName>
    </submittedName>
</protein>
<dbReference type="InterPro" id="IPR023614">
    <property type="entry name" value="Porin_dom_sf"/>
</dbReference>
<proteinExistence type="predicted"/>